<feature type="binding site" evidence="6">
    <location>
        <position position="87"/>
    </location>
    <ligand>
        <name>S-adenosyl-L-methionine</name>
        <dbReference type="ChEBI" id="CHEBI:59789"/>
    </ligand>
</feature>
<dbReference type="Gene3D" id="1.10.150.170">
    <property type="entry name" value="Putative methyltransferase TM0872, insert domain"/>
    <property type="match status" value="1"/>
</dbReference>
<dbReference type="NCBIfam" id="TIGR00006">
    <property type="entry name" value="16S rRNA (cytosine(1402)-N(4))-methyltransferase RsmH"/>
    <property type="match status" value="1"/>
</dbReference>
<evidence type="ECO:0000256" key="6">
    <source>
        <dbReference type="HAMAP-Rule" id="MF_01007"/>
    </source>
</evidence>
<dbReference type="GO" id="GO:0070475">
    <property type="term" value="P:rRNA base methylation"/>
    <property type="evidence" value="ECO:0007669"/>
    <property type="project" value="UniProtKB-UniRule"/>
</dbReference>
<gene>
    <name evidence="6 7" type="primary">rsmH</name>
    <name evidence="7" type="ORF">ENJ78_00560</name>
</gene>
<comment type="function">
    <text evidence="6">Specifically methylates the N4 position of cytidine in position 1402 (C1402) of 16S rRNA.</text>
</comment>
<dbReference type="Proteomes" id="UP000886106">
    <property type="component" value="Unassembled WGS sequence"/>
</dbReference>
<evidence type="ECO:0000256" key="4">
    <source>
        <dbReference type="ARBA" id="ARBA00022679"/>
    </source>
</evidence>
<dbReference type="EC" id="2.1.1.199" evidence="6"/>
<comment type="caution">
    <text evidence="7">The sequence shown here is derived from an EMBL/GenBank/DDBJ whole genome shotgun (WGS) entry which is preliminary data.</text>
</comment>
<keyword evidence="4 6" id="KW-0808">Transferase</keyword>
<dbReference type="PANTHER" id="PTHR11265">
    <property type="entry name" value="S-ADENOSYL-METHYLTRANSFERASE MRAW"/>
    <property type="match status" value="1"/>
</dbReference>
<dbReference type="SUPFAM" id="SSF53335">
    <property type="entry name" value="S-adenosyl-L-methionine-dependent methyltransferases"/>
    <property type="match status" value="1"/>
</dbReference>
<dbReference type="PANTHER" id="PTHR11265:SF0">
    <property type="entry name" value="12S RRNA N4-METHYLCYTIDINE METHYLTRANSFERASE"/>
    <property type="match status" value="1"/>
</dbReference>
<accession>A0A7V5J0J2</accession>
<dbReference type="AlphaFoldDB" id="A0A7V5J0J2"/>
<feature type="binding site" evidence="6">
    <location>
        <position position="117"/>
    </location>
    <ligand>
        <name>S-adenosyl-L-methionine</name>
        <dbReference type="ChEBI" id="CHEBI:59789"/>
    </ligand>
</feature>
<keyword evidence="2 6" id="KW-0698">rRNA processing</keyword>
<keyword evidence="6" id="KW-0963">Cytoplasm</keyword>
<feature type="binding site" evidence="6">
    <location>
        <position position="48"/>
    </location>
    <ligand>
        <name>S-adenosyl-L-methionine</name>
        <dbReference type="ChEBI" id="CHEBI:59789"/>
    </ligand>
</feature>
<comment type="subcellular location">
    <subcellularLocation>
        <location evidence="6">Cytoplasm</location>
    </subcellularLocation>
</comment>
<dbReference type="GO" id="GO:0071424">
    <property type="term" value="F:rRNA (cytosine-N4-)-methyltransferase activity"/>
    <property type="evidence" value="ECO:0007669"/>
    <property type="project" value="UniProtKB-UniRule"/>
</dbReference>
<protein>
    <recommendedName>
        <fullName evidence="6">Ribosomal RNA small subunit methyltransferase H</fullName>
        <ecNumber evidence="6">2.1.1.199</ecNumber>
    </recommendedName>
    <alternativeName>
        <fullName evidence="6">16S rRNA m(4)C1402 methyltransferase</fullName>
    </alternativeName>
    <alternativeName>
        <fullName evidence="6">rRNA (cytosine-N(4)-)-methyltransferase RsmH</fullName>
    </alternativeName>
</protein>
<dbReference type="EMBL" id="DRNS01000041">
    <property type="protein sequence ID" value="HHH14183.1"/>
    <property type="molecule type" value="Genomic_DNA"/>
</dbReference>
<comment type="similarity">
    <text evidence="1 6">Belongs to the methyltransferase superfamily. RsmH family.</text>
</comment>
<reference evidence="7" key="1">
    <citation type="journal article" date="2020" name="mSystems">
        <title>Genome- and Community-Level Interaction Insights into Carbon Utilization and Element Cycling Functions of Hydrothermarchaeota in Hydrothermal Sediment.</title>
        <authorList>
            <person name="Zhou Z."/>
            <person name="Liu Y."/>
            <person name="Xu W."/>
            <person name="Pan J."/>
            <person name="Luo Z.H."/>
            <person name="Li M."/>
        </authorList>
    </citation>
    <scope>NUCLEOTIDE SEQUENCE [LARGE SCALE GENOMIC DNA]</scope>
    <source>
        <strain evidence="7">HyVt-517</strain>
    </source>
</reference>
<keyword evidence="3 6" id="KW-0489">Methyltransferase</keyword>
<dbReference type="Pfam" id="PF01795">
    <property type="entry name" value="Methyltransf_5"/>
    <property type="match status" value="1"/>
</dbReference>
<dbReference type="GO" id="GO:0005737">
    <property type="term" value="C:cytoplasm"/>
    <property type="evidence" value="ECO:0007669"/>
    <property type="project" value="UniProtKB-SubCell"/>
</dbReference>
<name>A0A7V5J0J2_UNCKA</name>
<evidence type="ECO:0000313" key="7">
    <source>
        <dbReference type="EMBL" id="HHH14183.1"/>
    </source>
</evidence>
<feature type="binding site" evidence="6">
    <location>
        <position position="110"/>
    </location>
    <ligand>
        <name>S-adenosyl-L-methionine</name>
        <dbReference type="ChEBI" id="CHEBI:59789"/>
    </ligand>
</feature>
<keyword evidence="5 6" id="KW-0949">S-adenosyl-L-methionine</keyword>
<dbReference type="InterPro" id="IPR029063">
    <property type="entry name" value="SAM-dependent_MTases_sf"/>
</dbReference>
<dbReference type="PIRSF" id="PIRSF004486">
    <property type="entry name" value="MraW"/>
    <property type="match status" value="1"/>
</dbReference>
<dbReference type="SUPFAM" id="SSF81799">
    <property type="entry name" value="Putative methyltransferase TM0872, insert domain"/>
    <property type="match status" value="1"/>
</dbReference>
<dbReference type="InterPro" id="IPR023397">
    <property type="entry name" value="SAM-dep_MeTrfase_MraW_recog"/>
</dbReference>
<proteinExistence type="inferred from homology"/>
<evidence type="ECO:0000256" key="3">
    <source>
        <dbReference type="ARBA" id="ARBA00022603"/>
    </source>
</evidence>
<evidence type="ECO:0000256" key="5">
    <source>
        <dbReference type="ARBA" id="ARBA00022691"/>
    </source>
</evidence>
<dbReference type="Gene3D" id="3.40.50.150">
    <property type="entry name" value="Vaccinia Virus protein VP39"/>
    <property type="match status" value="1"/>
</dbReference>
<dbReference type="InterPro" id="IPR002903">
    <property type="entry name" value="RsmH"/>
</dbReference>
<organism evidence="7">
    <name type="scientific">candidate division WWE3 bacterium</name>
    <dbReference type="NCBI Taxonomy" id="2053526"/>
    <lineage>
        <taxon>Bacteria</taxon>
        <taxon>Katanobacteria</taxon>
    </lineage>
</organism>
<dbReference type="HAMAP" id="MF_01007">
    <property type="entry name" value="16SrRNA_methyltr_H"/>
    <property type="match status" value="1"/>
</dbReference>
<sequence length="298" mass="33780">MEHIPVLLNEVVTSFKGIKGKWIVDSTLGRGGHFFELLKTHNLLVGIDADIESINFVKKELEKKNFEHKDSLYIKNNKKVLLIKGNFADLDALLLSYGIKGKDVGGILADLGISMHQIKSSGRGFSFLRPEEPLDMRIDTQAHKYTASDLLSFLSKKELASLFKNLADVEKASILAERIVNYRKKKRIRTVGDFLKALKMPQKKPLGLKRHPATKIFMALRIAVNKEHLNLESFLYKAGSFVKEGTILDVITFHSLEEETVKRIVEKLGFRFKTYAPSPEELLKNKSARSAKLFVIKK</sequence>
<comment type="catalytic activity">
    <reaction evidence="6">
        <text>cytidine(1402) in 16S rRNA + S-adenosyl-L-methionine = N(4)-methylcytidine(1402) in 16S rRNA + S-adenosyl-L-homocysteine + H(+)</text>
        <dbReference type="Rhea" id="RHEA:42928"/>
        <dbReference type="Rhea" id="RHEA-COMP:10286"/>
        <dbReference type="Rhea" id="RHEA-COMP:10287"/>
        <dbReference type="ChEBI" id="CHEBI:15378"/>
        <dbReference type="ChEBI" id="CHEBI:57856"/>
        <dbReference type="ChEBI" id="CHEBI:59789"/>
        <dbReference type="ChEBI" id="CHEBI:74506"/>
        <dbReference type="ChEBI" id="CHEBI:82748"/>
        <dbReference type="EC" id="2.1.1.199"/>
    </reaction>
</comment>
<evidence type="ECO:0000256" key="2">
    <source>
        <dbReference type="ARBA" id="ARBA00022552"/>
    </source>
</evidence>
<feature type="binding site" evidence="6">
    <location>
        <begin position="31"/>
        <end position="33"/>
    </location>
    <ligand>
        <name>S-adenosyl-L-methionine</name>
        <dbReference type="ChEBI" id="CHEBI:59789"/>
    </ligand>
</feature>
<evidence type="ECO:0000256" key="1">
    <source>
        <dbReference type="ARBA" id="ARBA00010396"/>
    </source>
</evidence>